<dbReference type="EMBL" id="JADGJD010000206">
    <property type="protein sequence ID" value="KAJ3053449.1"/>
    <property type="molecule type" value="Genomic_DNA"/>
</dbReference>
<gene>
    <name evidence="4" type="primary">TRPA1_1</name>
    <name evidence="4" type="ORF">HK097_004233</name>
</gene>
<organism evidence="4 5">
    <name type="scientific">Rhizophlyctis rosea</name>
    <dbReference type="NCBI Taxonomy" id="64517"/>
    <lineage>
        <taxon>Eukaryota</taxon>
        <taxon>Fungi</taxon>
        <taxon>Fungi incertae sedis</taxon>
        <taxon>Chytridiomycota</taxon>
        <taxon>Chytridiomycota incertae sedis</taxon>
        <taxon>Chytridiomycetes</taxon>
        <taxon>Rhizophlyctidales</taxon>
        <taxon>Rhizophlyctidaceae</taxon>
        <taxon>Rhizophlyctis</taxon>
    </lineage>
</organism>
<dbReference type="Proteomes" id="UP001212841">
    <property type="component" value="Unassembled WGS sequence"/>
</dbReference>
<name>A0AAD5SFN6_9FUNG</name>
<dbReference type="SUPFAM" id="SSF48403">
    <property type="entry name" value="Ankyrin repeat"/>
    <property type="match status" value="1"/>
</dbReference>
<reference evidence="4" key="1">
    <citation type="submission" date="2020-05" db="EMBL/GenBank/DDBJ databases">
        <title>Phylogenomic resolution of chytrid fungi.</title>
        <authorList>
            <person name="Stajich J.E."/>
            <person name="Amses K."/>
            <person name="Simmons R."/>
            <person name="Seto K."/>
            <person name="Myers J."/>
            <person name="Bonds A."/>
            <person name="Quandt C.A."/>
            <person name="Barry K."/>
            <person name="Liu P."/>
            <person name="Grigoriev I."/>
            <person name="Longcore J.E."/>
            <person name="James T.Y."/>
        </authorList>
    </citation>
    <scope>NUCLEOTIDE SEQUENCE</scope>
    <source>
        <strain evidence="4">JEL0318</strain>
    </source>
</reference>
<evidence type="ECO:0000256" key="3">
    <source>
        <dbReference type="PROSITE-ProRule" id="PRU00023"/>
    </source>
</evidence>
<comment type="caution">
    <text evidence="4">The sequence shown here is derived from an EMBL/GenBank/DDBJ whole genome shotgun (WGS) entry which is preliminary data.</text>
</comment>
<keyword evidence="5" id="KW-1185">Reference proteome</keyword>
<keyword evidence="2 3" id="KW-0040">ANK repeat</keyword>
<keyword evidence="1" id="KW-0677">Repeat</keyword>
<dbReference type="PANTHER" id="PTHR24198">
    <property type="entry name" value="ANKYRIN REPEAT AND PROTEIN KINASE DOMAIN-CONTAINING PROTEIN"/>
    <property type="match status" value="1"/>
</dbReference>
<feature type="repeat" description="ANK" evidence="3">
    <location>
        <begin position="96"/>
        <end position="128"/>
    </location>
</feature>
<feature type="repeat" description="ANK" evidence="3">
    <location>
        <begin position="217"/>
        <end position="249"/>
    </location>
</feature>
<dbReference type="Pfam" id="PF12796">
    <property type="entry name" value="Ank_2"/>
    <property type="match status" value="2"/>
</dbReference>
<feature type="repeat" description="ANK" evidence="3">
    <location>
        <begin position="63"/>
        <end position="95"/>
    </location>
</feature>
<evidence type="ECO:0000256" key="2">
    <source>
        <dbReference type="ARBA" id="ARBA00023043"/>
    </source>
</evidence>
<dbReference type="PANTHER" id="PTHR24198:SF165">
    <property type="entry name" value="ANKYRIN REPEAT-CONTAINING PROTEIN-RELATED"/>
    <property type="match status" value="1"/>
</dbReference>
<evidence type="ECO:0000256" key="1">
    <source>
        <dbReference type="ARBA" id="ARBA00022737"/>
    </source>
</evidence>
<evidence type="ECO:0000313" key="4">
    <source>
        <dbReference type="EMBL" id="KAJ3053449.1"/>
    </source>
</evidence>
<dbReference type="AlphaFoldDB" id="A0AAD5SFN6"/>
<dbReference type="InterPro" id="IPR036770">
    <property type="entry name" value="Ankyrin_rpt-contain_sf"/>
</dbReference>
<evidence type="ECO:0000313" key="5">
    <source>
        <dbReference type="Proteomes" id="UP001212841"/>
    </source>
</evidence>
<accession>A0AAD5SFN6</accession>
<keyword evidence="4" id="KW-0675">Receptor</keyword>
<dbReference type="InterPro" id="IPR002110">
    <property type="entry name" value="Ankyrin_rpt"/>
</dbReference>
<dbReference type="Gene3D" id="1.25.40.20">
    <property type="entry name" value="Ankyrin repeat-containing domain"/>
    <property type="match status" value="2"/>
</dbReference>
<protein>
    <submittedName>
        <fullName evidence="4">Transient receptor putative cation channel sub A member 1</fullName>
    </submittedName>
</protein>
<sequence length="275" mass="30259">MSPFILSSGACLLIQKYVEHVWSRYTTASLLYLPFRNPEVAEKVAVILITRGADVNAQDSHYLKRTALHEAALTDCVNLLELLILKGGKLDTLDRQLSSPLGCAIRMGHMETVKLLLAKGAPADPNHHLFNQQLILAIMNDQLTMVKFFLEEYRANCDKLNLAEAKSLEMVRYLHSKGVSLDSRGFGKRALLHITDDLNILEYAITNGADLEIKTSNGNTPLMSAASAGRYEVAKLLLKHGAKVQPVNAFDPKTAPLPVAAENANGLPIVKLLRH</sequence>
<dbReference type="PROSITE" id="PS50088">
    <property type="entry name" value="ANK_REPEAT"/>
    <property type="match status" value="3"/>
</dbReference>
<proteinExistence type="predicted"/>
<dbReference type="PROSITE" id="PS50297">
    <property type="entry name" value="ANK_REP_REGION"/>
    <property type="match status" value="1"/>
</dbReference>
<dbReference type="SMART" id="SM00248">
    <property type="entry name" value="ANK"/>
    <property type="match status" value="4"/>
</dbReference>